<accession>A0AAV0CBH6</accession>
<protein>
    <submittedName>
        <fullName evidence="2">Uncharacterized protein</fullName>
    </submittedName>
</protein>
<comment type="caution">
    <text evidence="2">The sequence shown here is derived from an EMBL/GenBank/DDBJ whole genome shotgun (WGS) entry which is preliminary data.</text>
</comment>
<evidence type="ECO:0000256" key="1">
    <source>
        <dbReference type="SAM" id="MobiDB-lite"/>
    </source>
</evidence>
<evidence type="ECO:0000313" key="2">
    <source>
        <dbReference type="EMBL" id="CAH9073070.1"/>
    </source>
</evidence>
<name>A0AAV0CBH6_9ASTE</name>
<organism evidence="2 3">
    <name type="scientific">Cuscuta epithymum</name>
    <dbReference type="NCBI Taxonomy" id="186058"/>
    <lineage>
        <taxon>Eukaryota</taxon>
        <taxon>Viridiplantae</taxon>
        <taxon>Streptophyta</taxon>
        <taxon>Embryophyta</taxon>
        <taxon>Tracheophyta</taxon>
        <taxon>Spermatophyta</taxon>
        <taxon>Magnoliopsida</taxon>
        <taxon>eudicotyledons</taxon>
        <taxon>Gunneridae</taxon>
        <taxon>Pentapetalae</taxon>
        <taxon>asterids</taxon>
        <taxon>lamiids</taxon>
        <taxon>Solanales</taxon>
        <taxon>Convolvulaceae</taxon>
        <taxon>Cuscuteae</taxon>
        <taxon>Cuscuta</taxon>
        <taxon>Cuscuta subgen. Cuscuta</taxon>
    </lineage>
</organism>
<reference evidence="2" key="1">
    <citation type="submission" date="2022-07" db="EMBL/GenBank/DDBJ databases">
        <authorList>
            <person name="Macas J."/>
            <person name="Novak P."/>
            <person name="Neumann P."/>
        </authorList>
    </citation>
    <scope>NUCLEOTIDE SEQUENCE</scope>
</reference>
<keyword evidence="3" id="KW-1185">Reference proteome</keyword>
<gene>
    <name evidence="2" type="ORF">CEPIT_LOCUS4518</name>
</gene>
<proteinExistence type="predicted"/>
<dbReference type="AlphaFoldDB" id="A0AAV0CBH6"/>
<dbReference type="EMBL" id="CAMAPF010000023">
    <property type="protein sequence ID" value="CAH9073070.1"/>
    <property type="molecule type" value="Genomic_DNA"/>
</dbReference>
<feature type="region of interest" description="Disordered" evidence="1">
    <location>
        <begin position="229"/>
        <end position="257"/>
    </location>
</feature>
<evidence type="ECO:0000313" key="3">
    <source>
        <dbReference type="Proteomes" id="UP001152523"/>
    </source>
</evidence>
<dbReference type="Proteomes" id="UP001152523">
    <property type="component" value="Unassembled WGS sequence"/>
</dbReference>
<feature type="compositionally biased region" description="Basic residues" evidence="1">
    <location>
        <begin position="236"/>
        <end position="257"/>
    </location>
</feature>
<sequence length="257" mass="26881">MRTLHLHQLHRVPLKPEIHRCPQPGVAKSVPVSLAGFHREQRSDFIADLGVLAIDDKAVWPGNGAAAVQNLSQGLVAFGVPIAQEDVEVLGWGVEGDGDEGAAVDVDGAVAASSAVEGGGGEVKVAPDLVLDLELVGEVGGGRDGAHGPGSAVHPGVLPLLDATPREEQRLVEVVEDVDDDVVVGGAVDPGARELAVDEDPLLGDAHGGDCAVPHLPRVHQVWVLSSHASPPQTKCHQHHQHRPANSSLHHHRHIYG</sequence>